<evidence type="ECO:0000256" key="1">
    <source>
        <dbReference type="ARBA" id="ARBA00022450"/>
    </source>
</evidence>
<keyword evidence="8" id="KW-1185">Reference proteome</keyword>
<comment type="similarity">
    <text evidence="5">Belongs to the DltC family.</text>
</comment>
<keyword evidence="3 5" id="KW-0597">Phosphoprotein</keyword>
<gene>
    <name evidence="5 7" type="primary">dltC</name>
    <name evidence="7" type="ORF">H9L42_05245</name>
</gene>
<comment type="PTM">
    <text evidence="5">4'-phosphopantetheine is transferred from CoA to a specific serine of apo-DCP.</text>
</comment>
<feature type="modified residue" description="O-(pantetheine 4'-phosphoryl)serine" evidence="5">
    <location>
        <position position="34"/>
    </location>
</feature>
<evidence type="ECO:0000313" key="7">
    <source>
        <dbReference type="EMBL" id="MBC6679231.1"/>
    </source>
</evidence>
<keyword evidence="4 5" id="KW-0961">Cell wall biogenesis/degradation</keyword>
<reference evidence="7" key="1">
    <citation type="submission" date="2020-08" db="EMBL/GenBank/DDBJ databases">
        <title>Genome public.</title>
        <authorList>
            <person name="Liu C."/>
            <person name="Sun Q."/>
        </authorList>
    </citation>
    <scope>NUCLEOTIDE SEQUENCE</scope>
    <source>
        <strain evidence="7">BX12</strain>
    </source>
</reference>
<dbReference type="GO" id="GO:0036370">
    <property type="term" value="F:D-alanyl carrier activity"/>
    <property type="evidence" value="ECO:0007669"/>
    <property type="project" value="UniProtKB-UniRule"/>
</dbReference>
<dbReference type="InterPro" id="IPR036736">
    <property type="entry name" value="ACP-like_sf"/>
</dbReference>
<evidence type="ECO:0000256" key="4">
    <source>
        <dbReference type="ARBA" id="ARBA00023316"/>
    </source>
</evidence>
<comment type="function">
    <text evidence="5">Carrier protein involved in the D-alanylation of lipoteichoic acid (LTA). The loading of thioester-linked D-alanine onto DltC is catalyzed by D-alanine--D-alanyl carrier protein ligase DltA. The DltC-carried D-alanyl group is further transferred to cell membrane phosphatidylglycerol (PG) by forming an ester bond, probably catalyzed by DltD. D-alanylation of LTA plays an important role in modulating the properties of the cell wall in Gram-positive bacteria, influencing the net charge of the cell wall.</text>
</comment>
<comment type="subcellular location">
    <subcellularLocation>
        <location evidence="5">Cytoplasm</location>
    </subcellularLocation>
</comment>
<name>A0A923NHQ0_9FIRM</name>
<dbReference type="InterPro" id="IPR009081">
    <property type="entry name" value="PP-bd_ACP"/>
</dbReference>
<dbReference type="AlphaFoldDB" id="A0A923NHQ0"/>
<dbReference type="GO" id="GO:0005737">
    <property type="term" value="C:cytoplasm"/>
    <property type="evidence" value="ECO:0007669"/>
    <property type="project" value="UniProtKB-SubCell"/>
</dbReference>
<accession>A0A923NHQ0</accession>
<dbReference type="Gene3D" id="1.10.1200.10">
    <property type="entry name" value="ACP-like"/>
    <property type="match status" value="1"/>
</dbReference>
<sequence length="76" mass="8692">MEERVLNLLEEICEDDIVREDRNLNLFEEDLLDSLAFTELLVAIEDEFGIVISPSEVERSDVETPAKIIALIQSRS</sequence>
<dbReference type="EMBL" id="JACRYT010000003">
    <property type="protein sequence ID" value="MBC6679231.1"/>
    <property type="molecule type" value="Genomic_DNA"/>
</dbReference>
<evidence type="ECO:0000256" key="3">
    <source>
        <dbReference type="ARBA" id="ARBA00022553"/>
    </source>
</evidence>
<keyword evidence="2 5" id="KW-0963">Cytoplasm</keyword>
<dbReference type="GO" id="GO:0016874">
    <property type="term" value="F:ligase activity"/>
    <property type="evidence" value="ECO:0007669"/>
    <property type="project" value="UniProtKB-KW"/>
</dbReference>
<dbReference type="Pfam" id="PF00550">
    <property type="entry name" value="PP-binding"/>
    <property type="match status" value="1"/>
</dbReference>
<dbReference type="SUPFAM" id="SSF47336">
    <property type="entry name" value="ACP-like"/>
    <property type="match status" value="1"/>
</dbReference>
<feature type="domain" description="Carrier" evidence="6">
    <location>
        <begin position="1"/>
        <end position="76"/>
    </location>
</feature>
<dbReference type="NCBIfam" id="TIGR01688">
    <property type="entry name" value="dltC"/>
    <property type="match status" value="1"/>
</dbReference>
<dbReference type="GO" id="GO:0071555">
    <property type="term" value="P:cell wall organization"/>
    <property type="evidence" value="ECO:0007669"/>
    <property type="project" value="UniProtKB-KW"/>
</dbReference>
<evidence type="ECO:0000259" key="6">
    <source>
        <dbReference type="PROSITE" id="PS50075"/>
    </source>
</evidence>
<protein>
    <recommendedName>
        <fullName evidence="5">D-alanyl carrier protein</fullName>
        <shortName evidence="5">DCP</shortName>
    </recommendedName>
    <alternativeName>
        <fullName evidence="5">D-alanine--poly(phosphoribitol) ligase subunit 2</fullName>
    </alternativeName>
</protein>
<evidence type="ECO:0000256" key="2">
    <source>
        <dbReference type="ARBA" id="ARBA00022490"/>
    </source>
</evidence>
<proteinExistence type="inferred from homology"/>
<keyword evidence="7" id="KW-0436">Ligase</keyword>
<dbReference type="NCBIfam" id="NF003464">
    <property type="entry name" value="PRK05087.1"/>
    <property type="match status" value="1"/>
</dbReference>
<evidence type="ECO:0000256" key="5">
    <source>
        <dbReference type="HAMAP-Rule" id="MF_00565"/>
    </source>
</evidence>
<comment type="caution">
    <text evidence="7">The sequence shown here is derived from an EMBL/GenBank/DDBJ whole genome shotgun (WGS) entry which is preliminary data.</text>
</comment>
<dbReference type="InterPro" id="IPR003230">
    <property type="entry name" value="DltC"/>
</dbReference>
<keyword evidence="1 5" id="KW-0596">Phosphopantetheine</keyword>
<evidence type="ECO:0000313" key="8">
    <source>
        <dbReference type="Proteomes" id="UP000602647"/>
    </source>
</evidence>
<comment type="pathway">
    <text evidence="5">Cell wall biogenesis; lipoteichoic acid biosynthesis.</text>
</comment>
<dbReference type="HAMAP" id="MF_00565">
    <property type="entry name" value="DltC"/>
    <property type="match status" value="1"/>
</dbReference>
<dbReference type="PROSITE" id="PS50075">
    <property type="entry name" value="CARRIER"/>
    <property type="match status" value="1"/>
</dbReference>
<dbReference type="Proteomes" id="UP000602647">
    <property type="component" value="Unassembled WGS sequence"/>
</dbReference>
<organism evidence="7 8">
    <name type="scientific">Zhenpiania hominis</name>
    <dbReference type="NCBI Taxonomy" id="2763644"/>
    <lineage>
        <taxon>Bacteria</taxon>
        <taxon>Bacillati</taxon>
        <taxon>Bacillota</taxon>
        <taxon>Clostridia</taxon>
        <taxon>Peptostreptococcales</taxon>
        <taxon>Anaerovoracaceae</taxon>
        <taxon>Zhenpiania</taxon>
    </lineage>
</organism>
<dbReference type="GO" id="GO:0070395">
    <property type="term" value="P:lipoteichoic acid biosynthetic process"/>
    <property type="evidence" value="ECO:0007669"/>
    <property type="project" value="UniProtKB-UniRule"/>
</dbReference>
<dbReference type="RefSeq" id="WP_187302331.1">
    <property type="nucleotide sequence ID" value="NZ_CBCTON010000014.1"/>
</dbReference>